<dbReference type="Proteomes" id="UP000241912">
    <property type="component" value="Unassembled WGS sequence"/>
</dbReference>
<protein>
    <submittedName>
        <fullName evidence="1">Uncharacterized protein</fullName>
    </submittedName>
</protein>
<organism evidence="1 2">
    <name type="scientific">Nitrosomonas supralitoralis</name>
    <dbReference type="NCBI Taxonomy" id="2116706"/>
    <lineage>
        <taxon>Bacteria</taxon>
        <taxon>Pseudomonadati</taxon>
        <taxon>Pseudomonadota</taxon>
        <taxon>Betaproteobacteria</taxon>
        <taxon>Nitrosomonadales</taxon>
        <taxon>Nitrosomonadaceae</taxon>
        <taxon>Nitrosomonas</taxon>
    </lineage>
</organism>
<proteinExistence type="predicted"/>
<evidence type="ECO:0000313" key="2">
    <source>
        <dbReference type="Proteomes" id="UP000241912"/>
    </source>
</evidence>
<sequence length="89" mass="10001">MNKALREELVLLRLQSKELRSNLFALQEKRRKNRNIDNLMELLVSVPATTSLALKATSLPRNLSTKILVGAALLGIAYIRYRSSTPPNP</sequence>
<accession>A0A2P7NSC7</accession>
<dbReference type="EMBL" id="PXXU01000054">
    <property type="protein sequence ID" value="PSJ16372.1"/>
    <property type="molecule type" value="Genomic_DNA"/>
</dbReference>
<name>A0A2P7NSC7_9PROT</name>
<keyword evidence="2" id="KW-1185">Reference proteome</keyword>
<dbReference type="RefSeq" id="WP_106707827.1">
    <property type="nucleotide sequence ID" value="NZ_PXXU01000054.1"/>
</dbReference>
<evidence type="ECO:0000313" key="1">
    <source>
        <dbReference type="EMBL" id="PSJ16372.1"/>
    </source>
</evidence>
<comment type="caution">
    <text evidence="1">The sequence shown here is derived from an EMBL/GenBank/DDBJ whole genome shotgun (WGS) entry which is preliminary data.</text>
</comment>
<dbReference type="AlphaFoldDB" id="A0A2P7NSC7"/>
<reference evidence="1 2" key="1">
    <citation type="submission" date="2018-03" db="EMBL/GenBank/DDBJ databases">
        <title>Draft genome of Nitrosomonas supralitoralis APG5.</title>
        <authorList>
            <person name="Urakawa H."/>
            <person name="Lopez J.V."/>
        </authorList>
    </citation>
    <scope>NUCLEOTIDE SEQUENCE [LARGE SCALE GENOMIC DNA]</scope>
    <source>
        <strain evidence="1 2">APG5</strain>
    </source>
</reference>
<gene>
    <name evidence="1" type="ORF">C7H79_13790</name>
</gene>